<dbReference type="OrthoDB" id="1858440at2"/>
<dbReference type="AlphaFoldDB" id="A0A6I6SL46"/>
<dbReference type="KEGG" id="htx:EKK97_06440"/>
<organism evidence="2 3">
    <name type="scientific">Billgrantia tianxiuensis</name>
    <dbReference type="NCBI Taxonomy" id="2497861"/>
    <lineage>
        <taxon>Bacteria</taxon>
        <taxon>Pseudomonadati</taxon>
        <taxon>Pseudomonadota</taxon>
        <taxon>Gammaproteobacteria</taxon>
        <taxon>Oceanospirillales</taxon>
        <taxon>Halomonadaceae</taxon>
        <taxon>Billgrantia</taxon>
    </lineage>
</organism>
<dbReference type="Pfam" id="PF00583">
    <property type="entry name" value="Acetyltransf_1"/>
    <property type="match status" value="1"/>
</dbReference>
<dbReference type="Gene3D" id="3.40.630.30">
    <property type="match status" value="1"/>
</dbReference>
<feature type="domain" description="N-acetyltransferase" evidence="1">
    <location>
        <begin position="6"/>
        <end position="154"/>
    </location>
</feature>
<dbReference type="InterPro" id="IPR016181">
    <property type="entry name" value="Acyl_CoA_acyltransferase"/>
</dbReference>
<protein>
    <submittedName>
        <fullName evidence="2">GNAT family N-acetyltransferase</fullName>
    </submittedName>
</protein>
<dbReference type="PROSITE" id="PS51186">
    <property type="entry name" value="GNAT"/>
    <property type="match status" value="1"/>
</dbReference>
<accession>A0A6I6SL46</accession>
<evidence type="ECO:0000313" key="2">
    <source>
        <dbReference type="EMBL" id="QHC49326.1"/>
    </source>
</evidence>
<dbReference type="Proteomes" id="UP000464013">
    <property type="component" value="Chromosome"/>
</dbReference>
<sequence length="154" mass="17515">MQDGTLALEAVSFEELEIIGAMEAGEARDYIIPYSLEKHQQEFMKPAVIYKAIRHGKIRHGKNPAGFVMLALDPDGVSVELRRIVVPNPGRGIGVRALEAVRELCRSELGRKRIWLDVFETNYRARHVYEKVGYSCFGKTEHEGRTLLLYETLI</sequence>
<proteinExistence type="predicted"/>
<keyword evidence="3" id="KW-1185">Reference proteome</keyword>
<dbReference type="GO" id="GO:0016747">
    <property type="term" value="F:acyltransferase activity, transferring groups other than amino-acyl groups"/>
    <property type="evidence" value="ECO:0007669"/>
    <property type="project" value="InterPro"/>
</dbReference>
<dbReference type="InterPro" id="IPR000182">
    <property type="entry name" value="GNAT_dom"/>
</dbReference>
<gene>
    <name evidence="2" type="ORF">EKK97_06440</name>
</gene>
<evidence type="ECO:0000259" key="1">
    <source>
        <dbReference type="PROSITE" id="PS51186"/>
    </source>
</evidence>
<reference evidence="2 3" key="1">
    <citation type="submission" date="2019-01" db="EMBL/GenBank/DDBJ databases">
        <title>Complete genome of a denitifying bacterium Halomons sp. BC-M4-5.</title>
        <authorList>
            <person name="Wang L."/>
            <person name="Shao Z."/>
        </authorList>
    </citation>
    <scope>NUCLEOTIDE SEQUENCE [LARGE SCALE GENOMIC DNA]</scope>
    <source>
        <strain evidence="2 3">BC-M4-5</strain>
    </source>
</reference>
<name>A0A6I6SL46_9GAMM</name>
<keyword evidence="2" id="KW-0808">Transferase</keyword>
<dbReference type="EMBL" id="CP035042">
    <property type="protein sequence ID" value="QHC49326.1"/>
    <property type="molecule type" value="Genomic_DNA"/>
</dbReference>
<dbReference type="RefSeq" id="WP_159550426.1">
    <property type="nucleotide sequence ID" value="NZ_CP035042.1"/>
</dbReference>
<evidence type="ECO:0000313" key="3">
    <source>
        <dbReference type="Proteomes" id="UP000464013"/>
    </source>
</evidence>
<dbReference type="SUPFAM" id="SSF55729">
    <property type="entry name" value="Acyl-CoA N-acyltransferases (Nat)"/>
    <property type="match status" value="1"/>
</dbReference>